<dbReference type="EMBL" id="CAUH01007273">
    <property type="protein sequence ID" value="CCU82943.1"/>
    <property type="molecule type" value="Genomic_DNA"/>
</dbReference>
<dbReference type="AlphaFoldDB" id="N1JIF7"/>
<evidence type="ECO:0000313" key="2">
    <source>
        <dbReference type="Proteomes" id="UP000015441"/>
    </source>
</evidence>
<sequence>MEFWYGSENQKSLVQNRITALLDPGADGRLTTTKEKPSGDLPIARATEILVGSTLGWRIGVVSQPLATVISQGDPGRASIGDFLGNWVYCSDNSQYSHQIKSAISPSNGHLAPSHSTLSLAFVGIVNTESGIRVFSDTHGRMFSTLIIFEGTIWPGWRVPIFERALRFSKLMAENNLFLPKRCVRLKPAVEDEAARWITDSTVLLKVVVFLPKALTMQNGKLSAYEGAKAEDECGEWIEYTALAVSTHKSLINYSIIIRDDWLFQLRRAPTPPPAFAYWRLKGELNQ</sequence>
<gene>
    <name evidence="1" type="ORF">BGHDH14_bgh05135</name>
</gene>
<protein>
    <submittedName>
        <fullName evidence="1">Uncharacterized protein</fullName>
    </submittedName>
</protein>
<organism evidence="1 2">
    <name type="scientific">Blumeria graminis f. sp. hordei (strain DH14)</name>
    <name type="common">Barley powdery mildew</name>
    <name type="synonym">Oidium monilioides f. sp. hordei</name>
    <dbReference type="NCBI Taxonomy" id="546991"/>
    <lineage>
        <taxon>Eukaryota</taxon>
        <taxon>Fungi</taxon>
        <taxon>Dikarya</taxon>
        <taxon>Ascomycota</taxon>
        <taxon>Pezizomycotina</taxon>
        <taxon>Leotiomycetes</taxon>
        <taxon>Erysiphales</taxon>
        <taxon>Erysiphaceae</taxon>
        <taxon>Blumeria</taxon>
        <taxon>Blumeria hordei</taxon>
    </lineage>
</organism>
<evidence type="ECO:0000313" key="1">
    <source>
        <dbReference type="EMBL" id="CCU82943.1"/>
    </source>
</evidence>
<dbReference type="HOGENOM" id="CLU_969741_0_0_1"/>
<keyword evidence="2" id="KW-1185">Reference proteome</keyword>
<dbReference type="OrthoDB" id="10521425at2759"/>
<dbReference type="Proteomes" id="UP000015441">
    <property type="component" value="Unassembled WGS sequence"/>
</dbReference>
<name>N1JIF7_BLUG1</name>
<accession>N1JIF7</accession>
<reference evidence="1 2" key="1">
    <citation type="journal article" date="2010" name="Science">
        <title>Genome expansion and gene loss in powdery mildew fungi reveal tradeoffs in extreme parasitism.</title>
        <authorList>
            <person name="Spanu P.D."/>
            <person name="Abbott J.C."/>
            <person name="Amselem J."/>
            <person name="Burgis T.A."/>
            <person name="Soanes D.M."/>
            <person name="Stueber K."/>
            <person name="Ver Loren van Themaat E."/>
            <person name="Brown J.K.M."/>
            <person name="Butcher S.A."/>
            <person name="Gurr S.J."/>
            <person name="Lebrun M.-H."/>
            <person name="Ridout C.J."/>
            <person name="Schulze-Lefert P."/>
            <person name="Talbot N.J."/>
            <person name="Ahmadinejad N."/>
            <person name="Ametz C."/>
            <person name="Barton G.R."/>
            <person name="Benjdia M."/>
            <person name="Bidzinski P."/>
            <person name="Bindschedler L.V."/>
            <person name="Both M."/>
            <person name="Brewer M.T."/>
            <person name="Cadle-Davidson L."/>
            <person name="Cadle-Davidson M.M."/>
            <person name="Collemare J."/>
            <person name="Cramer R."/>
            <person name="Frenkel O."/>
            <person name="Godfrey D."/>
            <person name="Harriman J."/>
            <person name="Hoede C."/>
            <person name="King B.C."/>
            <person name="Klages S."/>
            <person name="Kleemann J."/>
            <person name="Knoll D."/>
            <person name="Koti P.S."/>
            <person name="Kreplak J."/>
            <person name="Lopez-Ruiz F.J."/>
            <person name="Lu X."/>
            <person name="Maekawa T."/>
            <person name="Mahanil S."/>
            <person name="Micali C."/>
            <person name="Milgroom M.G."/>
            <person name="Montana G."/>
            <person name="Noir S."/>
            <person name="O'Connell R.J."/>
            <person name="Oberhaensli S."/>
            <person name="Parlange F."/>
            <person name="Pedersen C."/>
            <person name="Quesneville H."/>
            <person name="Reinhardt R."/>
            <person name="Rott M."/>
            <person name="Sacristan S."/>
            <person name="Schmidt S.M."/>
            <person name="Schoen M."/>
            <person name="Skamnioti P."/>
            <person name="Sommer H."/>
            <person name="Stephens A."/>
            <person name="Takahara H."/>
            <person name="Thordal-Christensen H."/>
            <person name="Vigouroux M."/>
            <person name="Wessling R."/>
            <person name="Wicker T."/>
            <person name="Panstruga R."/>
        </authorList>
    </citation>
    <scope>NUCLEOTIDE SEQUENCE [LARGE SCALE GENOMIC DNA]</scope>
    <source>
        <strain evidence="1">DH14</strain>
    </source>
</reference>
<comment type="caution">
    <text evidence="1">The sequence shown here is derived from an EMBL/GenBank/DDBJ whole genome shotgun (WGS) entry which is preliminary data.</text>
</comment>
<proteinExistence type="predicted"/>
<dbReference type="InParanoid" id="N1JIF7"/>